<dbReference type="InterPro" id="IPR050458">
    <property type="entry name" value="LolB"/>
</dbReference>
<evidence type="ECO:0000259" key="1">
    <source>
        <dbReference type="SMART" id="SM00327"/>
    </source>
</evidence>
<dbReference type="Proteomes" id="UP000638848">
    <property type="component" value="Unassembled WGS sequence"/>
</dbReference>
<protein>
    <submittedName>
        <fullName evidence="2">VWA domain-containing protein</fullName>
    </submittedName>
</protein>
<reference evidence="2" key="1">
    <citation type="journal article" date="2014" name="Int. J. Syst. Evol. Microbiol.">
        <title>Complete genome sequence of Corynebacterium casei LMG S-19264T (=DSM 44701T), isolated from a smear-ripened cheese.</title>
        <authorList>
            <consortium name="US DOE Joint Genome Institute (JGI-PGF)"/>
            <person name="Walter F."/>
            <person name="Albersmeier A."/>
            <person name="Kalinowski J."/>
            <person name="Ruckert C."/>
        </authorList>
    </citation>
    <scope>NUCLEOTIDE SEQUENCE</scope>
    <source>
        <strain evidence="2">CGMCC 1.12187</strain>
    </source>
</reference>
<name>A0A917GM45_9MICC</name>
<dbReference type="CDD" id="cd01462">
    <property type="entry name" value="VWA_YIEM_type"/>
    <property type="match status" value="1"/>
</dbReference>
<dbReference type="PANTHER" id="PTHR30634:SF16">
    <property type="entry name" value="OUTER-MEMBRANE LIPOPROTEIN LOLB"/>
    <property type="match status" value="1"/>
</dbReference>
<comment type="caution">
    <text evidence="2">The sequence shown here is derived from an EMBL/GenBank/DDBJ whole genome shotgun (WGS) entry which is preliminary data.</text>
</comment>
<dbReference type="SUPFAM" id="SSF53300">
    <property type="entry name" value="vWA-like"/>
    <property type="match status" value="1"/>
</dbReference>
<dbReference type="RefSeq" id="WP_188535139.1">
    <property type="nucleotide sequence ID" value="NZ_BMEQ01000004.1"/>
</dbReference>
<evidence type="ECO:0000313" key="3">
    <source>
        <dbReference type="Proteomes" id="UP000638848"/>
    </source>
</evidence>
<gene>
    <name evidence="2" type="ORF">GCM10011374_11500</name>
</gene>
<dbReference type="PANTHER" id="PTHR30634">
    <property type="entry name" value="OUTER MEMBRANE LOLAB LIPOPROTEIN INSERTION APPARATUS"/>
    <property type="match status" value="1"/>
</dbReference>
<keyword evidence="3" id="KW-1185">Reference proteome</keyword>
<dbReference type="InterPro" id="IPR036465">
    <property type="entry name" value="vWFA_dom_sf"/>
</dbReference>
<evidence type="ECO:0000313" key="2">
    <source>
        <dbReference type="EMBL" id="GGG50605.1"/>
    </source>
</evidence>
<accession>A0A917GM45</accession>
<organism evidence="2 3">
    <name type="scientific">Kocuria dechangensis</name>
    <dbReference type="NCBI Taxonomy" id="1176249"/>
    <lineage>
        <taxon>Bacteria</taxon>
        <taxon>Bacillati</taxon>
        <taxon>Actinomycetota</taxon>
        <taxon>Actinomycetes</taxon>
        <taxon>Micrococcales</taxon>
        <taxon>Micrococcaceae</taxon>
        <taxon>Kocuria</taxon>
    </lineage>
</organism>
<dbReference type="AlphaFoldDB" id="A0A917GM45"/>
<proteinExistence type="predicted"/>
<dbReference type="SMART" id="SM00327">
    <property type="entry name" value="VWA"/>
    <property type="match status" value="1"/>
</dbReference>
<dbReference type="InterPro" id="IPR008912">
    <property type="entry name" value="Uncharacterised_CoxE"/>
</dbReference>
<sequence length="399" mass="43323">MSQVDDTERRRRWRLMVGGDRPSSAAACTGAGGLPLSPDDRAVDEALGALYDGDGAPSGRSRRGGLGASAPALTRWLGDIRTYFPSTVVQVMQKDAIERLDLRALLLEPELLGALEPDVHLVSTLVSLGHLMPEQSRHTAREVVGRVVKEVEERIAEPTRTAVRGALDRSARTRRPRPADIDWNRTVRANLRHWLPEHRTVVPETLIGYARRSTRVEREIVLAVDRSGSMAESVVYSAIFGAVMASIRSVRTSMVVFDTNVVDLTDQLGDPVEVLFATQLGGGTDINRAVAYCQELITRPEETLFVLISDLYEGGVREELLRRVRQLSGSGVQVVVLLALSDSGAPSYDQDVAGALAQLGVPAFACTPDAFPDLLATALSHGDVAGWAERFEERRAAGA</sequence>
<dbReference type="Pfam" id="PF05762">
    <property type="entry name" value="VWA_CoxE"/>
    <property type="match status" value="1"/>
</dbReference>
<feature type="domain" description="VWFA" evidence="1">
    <location>
        <begin position="217"/>
        <end position="379"/>
    </location>
</feature>
<dbReference type="InterPro" id="IPR002035">
    <property type="entry name" value="VWF_A"/>
</dbReference>
<reference evidence="2" key="2">
    <citation type="submission" date="2020-09" db="EMBL/GenBank/DDBJ databases">
        <authorList>
            <person name="Sun Q."/>
            <person name="Zhou Y."/>
        </authorList>
    </citation>
    <scope>NUCLEOTIDE SEQUENCE</scope>
    <source>
        <strain evidence="2">CGMCC 1.12187</strain>
    </source>
</reference>
<dbReference type="Gene3D" id="3.40.50.410">
    <property type="entry name" value="von Willebrand factor, type A domain"/>
    <property type="match status" value="1"/>
</dbReference>
<dbReference type="EMBL" id="BMEQ01000004">
    <property type="protein sequence ID" value="GGG50605.1"/>
    <property type="molecule type" value="Genomic_DNA"/>
</dbReference>